<dbReference type="RefSeq" id="XP_030849486.1">
    <property type="nucleotide sequence ID" value="XM_030993626.1"/>
</dbReference>
<feature type="domain" description="EF-hand" evidence="2">
    <location>
        <begin position="69"/>
        <end position="104"/>
    </location>
</feature>
<evidence type="ECO:0000313" key="4">
    <source>
        <dbReference type="Proteomes" id="UP000007110"/>
    </source>
</evidence>
<dbReference type="Gene3D" id="1.10.238.10">
    <property type="entry name" value="EF-hand"/>
    <property type="match status" value="2"/>
</dbReference>
<evidence type="ECO:0000256" key="1">
    <source>
        <dbReference type="ARBA" id="ARBA00022737"/>
    </source>
</evidence>
<dbReference type="Pfam" id="PF13499">
    <property type="entry name" value="EF-hand_7"/>
    <property type="match status" value="2"/>
</dbReference>
<dbReference type="PROSITE" id="PS50222">
    <property type="entry name" value="EF_HAND_2"/>
    <property type="match status" value="3"/>
</dbReference>
<dbReference type="InterPro" id="IPR002048">
    <property type="entry name" value="EF_hand_dom"/>
</dbReference>
<dbReference type="OMA" id="GHITYTD"/>
<dbReference type="PANTHER" id="PTHR23048">
    <property type="entry name" value="MYOSIN LIGHT CHAIN 1, 3"/>
    <property type="match status" value="1"/>
</dbReference>
<dbReference type="SMART" id="SM00054">
    <property type="entry name" value="EFh"/>
    <property type="match status" value="3"/>
</dbReference>
<name>A0A7M7PHQ3_STRPU</name>
<feature type="domain" description="EF-hand" evidence="2">
    <location>
        <begin position="105"/>
        <end position="137"/>
    </location>
</feature>
<dbReference type="Proteomes" id="UP000007110">
    <property type="component" value="Unassembled WGS sequence"/>
</dbReference>
<dbReference type="InParanoid" id="A0A7M7PHQ3"/>
<organism evidence="3 4">
    <name type="scientific">Strongylocentrotus purpuratus</name>
    <name type="common">Purple sea urchin</name>
    <dbReference type="NCBI Taxonomy" id="7668"/>
    <lineage>
        <taxon>Eukaryota</taxon>
        <taxon>Metazoa</taxon>
        <taxon>Echinodermata</taxon>
        <taxon>Eleutherozoa</taxon>
        <taxon>Echinozoa</taxon>
        <taxon>Echinoidea</taxon>
        <taxon>Euechinoidea</taxon>
        <taxon>Echinacea</taxon>
        <taxon>Camarodonta</taxon>
        <taxon>Echinidea</taxon>
        <taxon>Strongylocentrotidae</taxon>
        <taxon>Strongylocentrotus</taxon>
    </lineage>
</organism>
<dbReference type="FunFam" id="1.10.238.10:FF:000001">
    <property type="entry name" value="Calmodulin 1"/>
    <property type="match status" value="1"/>
</dbReference>
<dbReference type="OrthoDB" id="26525at2759"/>
<dbReference type="GO" id="GO:0005509">
    <property type="term" value="F:calcium ion binding"/>
    <property type="evidence" value="ECO:0007669"/>
    <property type="project" value="InterPro"/>
</dbReference>
<protein>
    <recommendedName>
        <fullName evidence="2">EF-hand domain-containing protein</fullName>
    </recommendedName>
</protein>
<keyword evidence="4" id="KW-1185">Reference proteome</keyword>
<evidence type="ECO:0000313" key="3">
    <source>
        <dbReference type="EnsemblMetazoa" id="XP_030849486"/>
    </source>
</evidence>
<dbReference type="AlphaFoldDB" id="A0A7M7PHQ3"/>
<dbReference type="CDD" id="cd00051">
    <property type="entry name" value="EFh"/>
    <property type="match status" value="1"/>
</dbReference>
<reference evidence="4" key="1">
    <citation type="submission" date="2015-02" db="EMBL/GenBank/DDBJ databases">
        <title>Genome sequencing for Strongylocentrotus purpuratus.</title>
        <authorList>
            <person name="Murali S."/>
            <person name="Liu Y."/>
            <person name="Vee V."/>
            <person name="English A."/>
            <person name="Wang M."/>
            <person name="Skinner E."/>
            <person name="Han Y."/>
            <person name="Muzny D.M."/>
            <person name="Worley K.C."/>
            <person name="Gibbs R.A."/>
        </authorList>
    </citation>
    <scope>NUCLEOTIDE SEQUENCE</scope>
</reference>
<dbReference type="InterPro" id="IPR050230">
    <property type="entry name" value="CALM/Myosin/TropC-like"/>
</dbReference>
<dbReference type="InterPro" id="IPR011992">
    <property type="entry name" value="EF-hand-dom_pair"/>
</dbReference>
<dbReference type="PANTHER" id="PTHR23048:SF0">
    <property type="entry name" value="CALMODULIN LIKE 3"/>
    <property type="match status" value="1"/>
</dbReference>
<reference evidence="3" key="2">
    <citation type="submission" date="2021-01" db="UniProtKB">
        <authorList>
            <consortium name="EnsemblMetazoa"/>
        </authorList>
    </citation>
    <scope>IDENTIFICATION</scope>
</reference>
<accession>A0A7M7PHQ3</accession>
<keyword evidence="1" id="KW-0677">Repeat</keyword>
<dbReference type="SUPFAM" id="SSF47473">
    <property type="entry name" value="EF-hand"/>
    <property type="match status" value="1"/>
</dbReference>
<proteinExistence type="predicted"/>
<evidence type="ECO:0000259" key="2">
    <source>
        <dbReference type="PROSITE" id="PS50222"/>
    </source>
</evidence>
<sequence>MSKLKTVFSFLDKKENGEIGVDDVGAVLRAFGYRPTDEELQYMVQEVTQNHEKGSITFNEFLALMTEEDTEDDLKEMFSVFDKHDKGFISVSDLREVLIELGIKTTDRDIDEMIEEVDGDLSGHITYTDFTRIVTSQ</sequence>
<feature type="domain" description="EF-hand" evidence="2">
    <location>
        <begin position="1"/>
        <end position="34"/>
    </location>
</feature>
<dbReference type="KEGG" id="spu:105446486"/>
<dbReference type="GeneID" id="105446486"/>
<dbReference type="EnsemblMetazoa" id="XM_030993626">
    <property type="protein sequence ID" value="XP_030849486"/>
    <property type="gene ID" value="LOC105446486"/>
</dbReference>
<dbReference type="GO" id="GO:0016460">
    <property type="term" value="C:myosin II complex"/>
    <property type="evidence" value="ECO:0000318"/>
    <property type="project" value="GO_Central"/>
</dbReference>